<dbReference type="InterPro" id="IPR036959">
    <property type="entry name" value="Peptidase_C12_UCH_sf"/>
</dbReference>
<evidence type="ECO:0000313" key="10">
    <source>
        <dbReference type="Proteomes" id="UP000824998"/>
    </source>
</evidence>
<dbReference type="GO" id="GO:0005737">
    <property type="term" value="C:cytoplasm"/>
    <property type="evidence" value="ECO:0007669"/>
    <property type="project" value="TreeGrafter"/>
</dbReference>
<comment type="similarity">
    <text evidence="6 7">Belongs to the peptidase C12 family.</text>
</comment>
<protein>
    <recommendedName>
        <fullName evidence="7">Ubiquitin carboxyl-terminal hydrolase</fullName>
        <ecNumber evidence="7">3.4.19.12</ecNumber>
    </recommendedName>
</protein>
<evidence type="ECO:0000313" key="9">
    <source>
        <dbReference type="EMBL" id="KAG9229084.1"/>
    </source>
</evidence>
<comment type="catalytic activity">
    <reaction evidence="1 7">
        <text>Thiol-dependent hydrolysis of ester, thioester, amide, peptide and isopeptide bonds formed by the C-terminal Gly of ubiquitin (a 76-residue protein attached to proteins as an intracellular targeting signal).</text>
        <dbReference type="EC" id="3.4.19.12"/>
    </reaction>
</comment>
<dbReference type="GO" id="GO:0006511">
    <property type="term" value="P:ubiquitin-dependent protein catabolic process"/>
    <property type="evidence" value="ECO:0007669"/>
    <property type="project" value="UniProtKB-UniRule"/>
</dbReference>
<evidence type="ECO:0000256" key="7">
    <source>
        <dbReference type="RuleBase" id="RU361215"/>
    </source>
</evidence>
<evidence type="ECO:0000256" key="6">
    <source>
        <dbReference type="PROSITE-ProRule" id="PRU01393"/>
    </source>
</evidence>
<dbReference type="EMBL" id="MU251817">
    <property type="protein sequence ID" value="KAG9229084.1"/>
    <property type="molecule type" value="Genomic_DNA"/>
</dbReference>
<dbReference type="PANTHER" id="PTHR10589">
    <property type="entry name" value="UBIQUITIN CARBOXYL-TERMINAL HYDROLASE"/>
    <property type="match status" value="1"/>
</dbReference>
<keyword evidence="10" id="KW-1185">Reference proteome</keyword>
<comment type="caution">
    <text evidence="6">Lacks conserved residue(s) required for the propagation of feature annotation.</text>
</comment>
<accession>A0A9P7Y8G5</accession>
<dbReference type="Proteomes" id="UP000824998">
    <property type="component" value="Unassembled WGS sequence"/>
</dbReference>
<dbReference type="AlphaFoldDB" id="A0A9P7Y8G5"/>
<dbReference type="FunFam" id="3.40.532.10:FF:000008">
    <property type="entry name" value="Ubiquitin carboxyl-terminal hydrolase"/>
    <property type="match status" value="1"/>
</dbReference>
<dbReference type="InterPro" id="IPR001578">
    <property type="entry name" value="Peptidase_C12_UCH"/>
</dbReference>
<keyword evidence="2 7" id="KW-0645">Protease</keyword>
<dbReference type="Gene3D" id="3.40.532.10">
    <property type="entry name" value="Peptidase C12, ubiquitin carboxyl-terminal hydrolase"/>
    <property type="match status" value="1"/>
</dbReference>
<evidence type="ECO:0000256" key="2">
    <source>
        <dbReference type="ARBA" id="ARBA00022670"/>
    </source>
</evidence>
<reference evidence="9" key="1">
    <citation type="journal article" date="2021" name="IMA Fungus">
        <title>Genomic characterization of three marine fungi, including Emericellopsis atlantica sp. nov. with signatures of a generalist lifestyle and marine biomass degradation.</title>
        <authorList>
            <person name="Hagestad O.C."/>
            <person name="Hou L."/>
            <person name="Andersen J.H."/>
            <person name="Hansen E.H."/>
            <person name="Altermark B."/>
            <person name="Li C."/>
            <person name="Kuhnert E."/>
            <person name="Cox R.J."/>
            <person name="Crous P.W."/>
            <person name="Spatafora J.W."/>
            <person name="Lail K."/>
            <person name="Amirebrahimi M."/>
            <person name="Lipzen A."/>
            <person name="Pangilinan J."/>
            <person name="Andreopoulos W."/>
            <person name="Hayes R.D."/>
            <person name="Ng V."/>
            <person name="Grigoriev I.V."/>
            <person name="Jackson S.A."/>
            <person name="Sutton T.D.S."/>
            <person name="Dobson A.D.W."/>
            <person name="Rama T."/>
        </authorList>
    </citation>
    <scope>NUCLEOTIDE SEQUENCE</scope>
    <source>
        <strain evidence="9">TRa018bII</strain>
    </source>
</reference>
<dbReference type="OrthoDB" id="427186at2759"/>
<sequence length="250" mass="27586">MPIPVEYVNGKKTFTVLENNPEVMNELASKLGLSPRLQFHDVYSLTDPELLGMIPRPCLALLVITPLTPAWHAERSSEDMEKPMYAGAGTDEPIWFKQTLGHACGSIGLLHSVINGPAKEHILPNSTLSKIREGAIPLKWEERAQFLYDNKDFEKAHQSVAEVGDTIPPDASGGDKLGQHFVSFVKTEDGMLWELEGSRKGPIERGALNEDEDVLSERAVQLGLGRIIELEKQNGGKDLRFSCIALSETT</sequence>
<dbReference type="PANTHER" id="PTHR10589:SF41">
    <property type="entry name" value="UBIQUITIN CARBOXYL-TERMINAL HYDROLASE"/>
    <property type="match status" value="1"/>
</dbReference>
<dbReference type="GO" id="GO:0016579">
    <property type="term" value="P:protein deubiquitination"/>
    <property type="evidence" value="ECO:0007669"/>
    <property type="project" value="TreeGrafter"/>
</dbReference>
<evidence type="ECO:0000259" key="8">
    <source>
        <dbReference type="PROSITE" id="PS52048"/>
    </source>
</evidence>
<gene>
    <name evidence="9" type="ORF">BJ875DRAFT_547247</name>
</gene>
<evidence type="ECO:0000256" key="5">
    <source>
        <dbReference type="ARBA" id="ARBA00022807"/>
    </source>
</evidence>
<organism evidence="9 10">
    <name type="scientific">Amylocarpus encephaloides</name>
    <dbReference type="NCBI Taxonomy" id="45428"/>
    <lineage>
        <taxon>Eukaryota</taxon>
        <taxon>Fungi</taxon>
        <taxon>Dikarya</taxon>
        <taxon>Ascomycota</taxon>
        <taxon>Pezizomycotina</taxon>
        <taxon>Leotiomycetes</taxon>
        <taxon>Helotiales</taxon>
        <taxon>Helotiales incertae sedis</taxon>
        <taxon>Amylocarpus</taxon>
    </lineage>
</organism>
<keyword evidence="4 7" id="KW-0378">Hydrolase</keyword>
<dbReference type="SUPFAM" id="SSF54001">
    <property type="entry name" value="Cysteine proteinases"/>
    <property type="match status" value="1"/>
</dbReference>
<dbReference type="PROSITE" id="PS52048">
    <property type="entry name" value="UCH_DOMAIN"/>
    <property type="match status" value="1"/>
</dbReference>
<dbReference type="InterPro" id="IPR038765">
    <property type="entry name" value="Papain-like_cys_pep_sf"/>
</dbReference>
<dbReference type="PRINTS" id="PR00707">
    <property type="entry name" value="UBCTHYDRLASE"/>
</dbReference>
<evidence type="ECO:0000256" key="1">
    <source>
        <dbReference type="ARBA" id="ARBA00000707"/>
    </source>
</evidence>
<dbReference type="EC" id="3.4.19.12" evidence="7"/>
<keyword evidence="5 7" id="KW-0788">Thiol protease</keyword>
<evidence type="ECO:0000256" key="4">
    <source>
        <dbReference type="ARBA" id="ARBA00022801"/>
    </source>
</evidence>
<dbReference type="CDD" id="cd09616">
    <property type="entry name" value="Peptidase_C12_UCH_L1_L3"/>
    <property type="match status" value="1"/>
</dbReference>
<evidence type="ECO:0000256" key="3">
    <source>
        <dbReference type="ARBA" id="ARBA00022786"/>
    </source>
</evidence>
<dbReference type="Pfam" id="PF01088">
    <property type="entry name" value="Peptidase_C12"/>
    <property type="match status" value="1"/>
</dbReference>
<dbReference type="GO" id="GO:0004843">
    <property type="term" value="F:cysteine-type deubiquitinase activity"/>
    <property type="evidence" value="ECO:0007669"/>
    <property type="project" value="UniProtKB-EC"/>
</dbReference>
<proteinExistence type="inferred from homology"/>
<keyword evidence="3 7" id="KW-0833">Ubl conjugation pathway</keyword>
<feature type="domain" description="UCH catalytic" evidence="8">
    <location>
        <begin position="13"/>
        <end position="248"/>
    </location>
</feature>
<comment type="caution">
    <text evidence="9">The sequence shown here is derived from an EMBL/GenBank/DDBJ whole genome shotgun (WGS) entry which is preliminary data.</text>
</comment>
<name>A0A9P7Y8G5_9HELO</name>